<keyword evidence="4" id="KW-1185">Reference proteome</keyword>
<evidence type="ECO:0000313" key="3">
    <source>
        <dbReference type="EMBL" id="MFC0049554.1"/>
    </source>
</evidence>
<evidence type="ECO:0000256" key="1">
    <source>
        <dbReference type="ARBA" id="ARBA00023002"/>
    </source>
</evidence>
<dbReference type="PRINTS" id="PR00411">
    <property type="entry name" value="PNDRDTASEI"/>
</dbReference>
<name>A0ABV6BGN8_9GAMM</name>
<dbReference type="Gene3D" id="3.50.50.60">
    <property type="entry name" value="FAD/NAD(P)-binding domain"/>
    <property type="match status" value="1"/>
</dbReference>
<organism evidence="3 4">
    <name type="scientific">Rheinheimera tilapiae</name>
    <dbReference type="NCBI Taxonomy" id="875043"/>
    <lineage>
        <taxon>Bacteria</taxon>
        <taxon>Pseudomonadati</taxon>
        <taxon>Pseudomonadota</taxon>
        <taxon>Gammaproteobacteria</taxon>
        <taxon>Chromatiales</taxon>
        <taxon>Chromatiaceae</taxon>
        <taxon>Rheinheimera</taxon>
    </lineage>
</organism>
<dbReference type="EMBL" id="JBHLXP010000003">
    <property type="protein sequence ID" value="MFC0049554.1"/>
    <property type="molecule type" value="Genomic_DNA"/>
</dbReference>
<feature type="domain" description="FAD/NAD(P)-binding" evidence="2">
    <location>
        <begin position="11"/>
        <end position="324"/>
    </location>
</feature>
<dbReference type="InterPro" id="IPR036188">
    <property type="entry name" value="FAD/NAD-bd_sf"/>
</dbReference>
<dbReference type="InterPro" id="IPR050982">
    <property type="entry name" value="Auxin_biosynth/cation_transpt"/>
</dbReference>
<protein>
    <submittedName>
        <fullName evidence="3">FAD-dependent oxidoreductase</fullName>
    </submittedName>
</protein>
<dbReference type="Proteomes" id="UP001589813">
    <property type="component" value="Unassembled WGS sequence"/>
</dbReference>
<sequence length="479" mass="49996">MSDTIRSALPIAIIGAGPIGLAAAAHLVNRGYAITLFEAGTSIAANLHSYRHVQLFSPWQYNIDPIAAELLQQETGWKWPESTALPTAGAVIDQYLLPLSALRSIAPFLRVNAKVLAVARQGFDKVKTQGRQGAPFVLRVQMSEAVEEFLASAVIDASGTWSQPSPMGAHGLPALGELENANAISYGMPDVTGRDRTKYAGKKVLVVGAGHSAIGSLLALASLAEQGSHTRVVWAVRGHDISRAFGGGDADALPARGALGMRLHKFIADRRVEVHIGFKTHAITQNNSGLTVIAADASLPHITDVDHIIVATGSRPDHSLSRELRTQHDPWLESTLQLAPLIDPNEHSCGSVRAHGHRELAHPEPGFYAIGAKSYGRAPNFLMATGYEQARSVVAAIAGDIVAADNLQLTLPQTGVCAGGPLADDGSGAGGCCAPIVSAPAKTAGSCCSPGAQPEQISAGCADRTKANSQVSSPRSCCG</sequence>
<evidence type="ECO:0000259" key="2">
    <source>
        <dbReference type="Pfam" id="PF07992"/>
    </source>
</evidence>
<dbReference type="InterPro" id="IPR023753">
    <property type="entry name" value="FAD/NAD-binding_dom"/>
</dbReference>
<dbReference type="PANTHER" id="PTHR43539">
    <property type="entry name" value="FLAVIN-BINDING MONOOXYGENASE-LIKE PROTEIN (AFU_ORTHOLOGUE AFUA_4G09220)"/>
    <property type="match status" value="1"/>
</dbReference>
<proteinExistence type="predicted"/>
<dbReference type="Pfam" id="PF07992">
    <property type="entry name" value="Pyr_redox_2"/>
    <property type="match status" value="1"/>
</dbReference>
<evidence type="ECO:0000313" key="4">
    <source>
        <dbReference type="Proteomes" id="UP001589813"/>
    </source>
</evidence>
<dbReference type="RefSeq" id="WP_377245614.1">
    <property type="nucleotide sequence ID" value="NZ_JBHLXP010000003.1"/>
</dbReference>
<comment type="caution">
    <text evidence="3">The sequence shown here is derived from an EMBL/GenBank/DDBJ whole genome shotgun (WGS) entry which is preliminary data.</text>
</comment>
<dbReference type="PANTHER" id="PTHR43539:SF78">
    <property type="entry name" value="FLAVIN-CONTAINING MONOOXYGENASE"/>
    <property type="match status" value="1"/>
</dbReference>
<dbReference type="SUPFAM" id="SSF51905">
    <property type="entry name" value="FAD/NAD(P)-binding domain"/>
    <property type="match status" value="1"/>
</dbReference>
<gene>
    <name evidence="3" type="ORF">ACFFJP_14755</name>
</gene>
<dbReference type="PRINTS" id="PR00368">
    <property type="entry name" value="FADPNR"/>
</dbReference>
<accession>A0ABV6BGN8</accession>
<keyword evidence="1" id="KW-0560">Oxidoreductase</keyword>
<reference evidence="3 4" key="1">
    <citation type="submission" date="2024-09" db="EMBL/GenBank/DDBJ databases">
        <authorList>
            <person name="Sun Q."/>
            <person name="Mori K."/>
        </authorList>
    </citation>
    <scope>NUCLEOTIDE SEQUENCE [LARGE SCALE GENOMIC DNA]</scope>
    <source>
        <strain evidence="3 4">KCTC 23315</strain>
    </source>
</reference>